<feature type="transmembrane region" description="Helical" evidence="10">
    <location>
        <begin position="336"/>
        <end position="357"/>
    </location>
</feature>
<evidence type="ECO:0000313" key="14">
    <source>
        <dbReference type="Proteomes" id="UP001216558"/>
    </source>
</evidence>
<comment type="caution">
    <text evidence="13">The sequence shown here is derived from an EMBL/GenBank/DDBJ whole genome shotgun (WGS) entry which is preliminary data.</text>
</comment>
<evidence type="ECO:0000259" key="11">
    <source>
        <dbReference type="Pfam" id="PF00999"/>
    </source>
</evidence>
<dbReference type="InterPro" id="IPR006153">
    <property type="entry name" value="Cation/H_exchanger_TM"/>
</dbReference>
<feature type="transmembrane region" description="Helical" evidence="10">
    <location>
        <begin position="185"/>
        <end position="210"/>
    </location>
</feature>
<comment type="subcellular location">
    <subcellularLocation>
        <location evidence="1">Membrane</location>
        <topology evidence="1">Multi-pass membrane protein</topology>
    </subcellularLocation>
</comment>
<feature type="transmembrane region" description="Helical" evidence="10">
    <location>
        <begin position="301"/>
        <end position="324"/>
    </location>
</feature>
<dbReference type="Proteomes" id="UP001216558">
    <property type="component" value="Unassembled WGS sequence"/>
</dbReference>
<reference evidence="13 14" key="1">
    <citation type="submission" date="2022-10" db="EMBL/GenBank/DDBJ databases">
        <title>Erythrobacter sp. sf7 Genome sequencing.</title>
        <authorList>
            <person name="Park S."/>
        </authorList>
    </citation>
    <scope>NUCLEOTIDE SEQUENCE [LARGE SCALE GENOMIC DNA]</scope>
    <source>
        <strain evidence="14">sf7</strain>
    </source>
</reference>
<dbReference type="Gene3D" id="1.20.1530.20">
    <property type="match status" value="1"/>
</dbReference>
<dbReference type="InterPro" id="IPR003148">
    <property type="entry name" value="RCK_N"/>
</dbReference>
<keyword evidence="9 10" id="KW-0472">Membrane</keyword>
<feature type="transmembrane region" description="Helical" evidence="10">
    <location>
        <begin position="41"/>
        <end position="58"/>
    </location>
</feature>
<evidence type="ECO:0000256" key="5">
    <source>
        <dbReference type="ARBA" id="ARBA00022692"/>
    </source>
</evidence>
<feature type="transmembrane region" description="Helical" evidence="10">
    <location>
        <begin position="217"/>
        <end position="238"/>
    </location>
</feature>
<feature type="transmembrane region" description="Helical" evidence="10">
    <location>
        <begin position="96"/>
        <end position="116"/>
    </location>
</feature>
<evidence type="ECO:0000256" key="6">
    <source>
        <dbReference type="ARBA" id="ARBA00022958"/>
    </source>
</evidence>
<evidence type="ECO:0000313" key="13">
    <source>
        <dbReference type="EMBL" id="MDC8755758.1"/>
    </source>
</evidence>
<proteinExistence type="predicted"/>
<evidence type="ECO:0000256" key="10">
    <source>
        <dbReference type="SAM" id="Phobius"/>
    </source>
</evidence>
<dbReference type="Pfam" id="PF02254">
    <property type="entry name" value="TrkA_N"/>
    <property type="match status" value="1"/>
</dbReference>
<accession>A0ABT5JUE8</accession>
<evidence type="ECO:0000256" key="1">
    <source>
        <dbReference type="ARBA" id="ARBA00004141"/>
    </source>
</evidence>
<protein>
    <submittedName>
        <fullName evidence="13">Cation:proton antiporter</fullName>
    </submittedName>
</protein>
<dbReference type="PANTHER" id="PTHR46157">
    <property type="entry name" value="K(+) EFFLUX ANTIPORTER 3, CHLOROPLASTIC"/>
    <property type="match status" value="1"/>
</dbReference>
<evidence type="ECO:0000256" key="8">
    <source>
        <dbReference type="ARBA" id="ARBA00023065"/>
    </source>
</evidence>
<dbReference type="EMBL" id="JAQQXQ010000013">
    <property type="protein sequence ID" value="MDC8755758.1"/>
    <property type="molecule type" value="Genomic_DNA"/>
</dbReference>
<keyword evidence="14" id="KW-1185">Reference proteome</keyword>
<feature type="transmembrane region" description="Helical" evidence="10">
    <location>
        <begin position="244"/>
        <end position="263"/>
    </location>
</feature>
<keyword evidence="4" id="KW-0633">Potassium transport</keyword>
<feature type="transmembrane region" description="Helical" evidence="10">
    <location>
        <begin position="12"/>
        <end position="32"/>
    </location>
</feature>
<feature type="domain" description="Cation/H+ exchanger transmembrane" evidence="11">
    <location>
        <begin position="28"/>
        <end position="381"/>
    </location>
</feature>
<evidence type="ECO:0000256" key="4">
    <source>
        <dbReference type="ARBA" id="ARBA00022538"/>
    </source>
</evidence>
<dbReference type="SUPFAM" id="SSF51735">
    <property type="entry name" value="NAD(P)-binding Rossmann-fold domains"/>
    <property type="match status" value="1"/>
</dbReference>
<dbReference type="Gene3D" id="3.40.50.720">
    <property type="entry name" value="NAD(P)-binding Rossmann-like Domain"/>
    <property type="match status" value="1"/>
</dbReference>
<feature type="transmembrane region" description="Helical" evidence="10">
    <location>
        <begin position="64"/>
        <end position="84"/>
    </location>
</feature>
<keyword evidence="6" id="KW-0630">Potassium</keyword>
<feature type="transmembrane region" description="Helical" evidence="10">
    <location>
        <begin position="122"/>
        <end position="145"/>
    </location>
</feature>
<sequence length="563" mass="57507">MAGEAVDGAHSVVATIQPAITLLGLGIGAALASRALRLNPIVGYIGLGLGLASLGMAQDFSGPLVAAMAEAGVMFLLFNLGLHFSLGRIRAEAGNIFGFGALQMLVSGGAFAALLAALGLPLAFAIIAGFGLGLSSTAVVIGLIRERDQEDCPVGRAAQAILIFQDIAAILLLVAAGALAGGGALLPALGLAGAKALAAFVIAVLFARYLTEPLFRLIARAGTTEVYTATALFIALAAGWATGMAGLSLTLGAFLGGMAVADSRYRILVQTEIDAFRGLFLSFFFISVGLGIDPAALVQDWLWVVLAAAGLITLKCALNVVAALVNRWSVPGSIQLGFLLGQGSEFTLVLLALPAVAGLVEPRLISTMVTAIAISLAVTPPVSNIGRKLAGRLRAGPPDAKLAGDDAPVVIIGMTAAGRAVADALAFNDIGYLALEPGHDRFQMALADGYHVHQANPADPRSWDAIGMGRREIIVVATGSLAASRELTPLVEERLPGISRVIALTGRDAVEEAAALGMVAVDTAPEGGHERLADLVFAALGRERRLASSGWADDADSPALEAA</sequence>
<keyword evidence="2" id="KW-0813">Transport</keyword>
<organism evidence="13 14">
    <name type="scientific">Erythrobacter fulvus</name>
    <dbReference type="NCBI Taxonomy" id="2987523"/>
    <lineage>
        <taxon>Bacteria</taxon>
        <taxon>Pseudomonadati</taxon>
        <taxon>Pseudomonadota</taxon>
        <taxon>Alphaproteobacteria</taxon>
        <taxon>Sphingomonadales</taxon>
        <taxon>Erythrobacteraceae</taxon>
        <taxon>Erythrobacter/Porphyrobacter group</taxon>
        <taxon>Erythrobacter</taxon>
    </lineage>
</organism>
<feature type="transmembrane region" description="Helical" evidence="10">
    <location>
        <begin position="275"/>
        <end position="295"/>
    </location>
</feature>
<dbReference type="InterPro" id="IPR036291">
    <property type="entry name" value="NAD(P)-bd_dom_sf"/>
</dbReference>
<feature type="transmembrane region" description="Helical" evidence="10">
    <location>
        <begin position="363"/>
        <end position="382"/>
    </location>
</feature>
<evidence type="ECO:0000259" key="12">
    <source>
        <dbReference type="Pfam" id="PF02254"/>
    </source>
</evidence>
<dbReference type="Pfam" id="PF00999">
    <property type="entry name" value="Na_H_Exchanger"/>
    <property type="match status" value="1"/>
</dbReference>
<keyword evidence="5 10" id="KW-0812">Transmembrane</keyword>
<dbReference type="RefSeq" id="WP_273678970.1">
    <property type="nucleotide sequence ID" value="NZ_JAQQXQ010000013.1"/>
</dbReference>
<evidence type="ECO:0000256" key="2">
    <source>
        <dbReference type="ARBA" id="ARBA00022448"/>
    </source>
</evidence>
<name>A0ABT5JUE8_9SPHN</name>
<evidence type="ECO:0000256" key="3">
    <source>
        <dbReference type="ARBA" id="ARBA00022449"/>
    </source>
</evidence>
<dbReference type="PANTHER" id="PTHR46157:SF4">
    <property type="entry name" value="K(+) EFFLUX ANTIPORTER 3, CHLOROPLASTIC"/>
    <property type="match status" value="1"/>
</dbReference>
<keyword evidence="8" id="KW-0406">Ion transport</keyword>
<evidence type="ECO:0000256" key="7">
    <source>
        <dbReference type="ARBA" id="ARBA00022989"/>
    </source>
</evidence>
<feature type="domain" description="RCK N-terminal" evidence="12">
    <location>
        <begin position="409"/>
        <end position="508"/>
    </location>
</feature>
<keyword evidence="7 10" id="KW-1133">Transmembrane helix</keyword>
<dbReference type="InterPro" id="IPR038770">
    <property type="entry name" value="Na+/solute_symporter_sf"/>
</dbReference>
<gene>
    <name evidence="13" type="ORF">OIK40_13995</name>
</gene>
<evidence type="ECO:0000256" key="9">
    <source>
        <dbReference type="ARBA" id="ARBA00023136"/>
    </source>
</evidence>
<feature type="transmembrane region" description="Helical" evidence="10">
    <location>
        <begin position="157"/>
        <end position="179"/>
    </location>
</feature>
<keyword evidence="3" id="KW-0050">Antiport</keyword>